<dbReference type="InterPro" id="IPR013752">
    <property type="entry name" value="KPA_reductase"/>
</dbReference>
<dbReference type="AlphaFoldDB" id="A0A1E3IRD7"/>
<dbReference type="EMBL" id="CP143786">
    <property type="protein sequence ID" value="WVN87943.1"/>
    <property type="molecule type" value="Genomic_DNA"/>
</dbReference>
<evidence type="ECO:0000256" key="3">
    <source>
        <dbReference type="ARBA" id="ARBA00022857"/>
    </source>
</evidence>
<dbReference type="VEuPathDB" id="FungiDB:L203_01585"/>
<dbReference type="InterPro" id="IPR036291">
    <property type="entry name" value="NAD(P)-bd_dom_sf"/>
</dbReference>
<dbReference type="Pfam" id="PF08546">
    <property type="entry name" value="ApbA_C"/>
    <property type="match status" value="1"/>
</dbReference>
<evidence type="ECO:0000313" key="7">
    <source>
        <dbReference type="Proteomes" id="UP000094043"/>
    </source>
</evidence>
<reference evidence="6" key="3">
    <citation type="submission" date="2024-01" db="EMBL/GenBank/DDBJ databases">
        <authorList>
            <person name="Coelho M.A."/>
            <person name="David-Palma M."/>
            <person name="Shea T."/>
            <person name="Sun S."/>
            <person name="Cuomo C.A."/>
            <person name="Heitman J."/>
        </authorList>
    </citation>
    <scope>NUCLEOTIDE SEQUENCE</scope>
    <source>
        <strain evidence="6">CBS 7841</strain>
    </source>
</reference>
<dbReference type="Gene3D" id="3.40.50.720">
    <property type="entry name" value="NAD(P)-binding Rossmann-like Domain"/>
    <property type="match status" value="1"/>
</dbReference>
<reference evidence="6" key="1">
    <citation type="submission" date="2016-06" db="EMBL/GenBank/DDBJ databases">
        <authorList>
            <person name="Cuomo C."/>
            <person name="Litvintseva A."/>
            <person name="Heitman J."/>
            <person name="Chen Y."/>
            <person name="Sun S."/>
            <person name="Springer D."/>
            <person name="Dromer F."/>
            <person name="Young S."/>
            <person name="Zeng Q."/>
            <person name="Chapman S."/>
            <person name="Gujja S."/>
            <person name="Saif S."/>
            <person name="Birren B."/>
        </authorList>
    </citation>
    <scope>NUCLEOTIDE SEQUENCE</scope>
    <source>
        <strain evidence="6">CBS 7841</strain>
    </source>
</reference>
<dbReference type="KEGG" id="cdep:91087351"/>
<dbReference type="InterPro" id="IPR050838">
    <property type="entry name" value="Ketopantoate_reductase"/>
</dbReference>
<dbReference type="RefSeq" id="XP_066068643.1">
    <property type="nucleotide sequence ID" value="XM_066212546.1"/>
</dbReference>
<dbReference type="GeneID" id="91087351"/>
<evidence type="ECO:0000256" key="2">
    <source>
        <dbReference type="ARBA" id="ARBA00013014"/>
    </source>
</evidence>
<evidence type="ECO:0000256" key="4">
    <source>
        <dbReference type="ARBA" id="ARBA00023002"/>
    </source>
</evidence>
<dbReference type="Proteomes" id="UP000094043">
    <property type="component" value="Chromosome 3"/>
</dbReference>
<dbReference type="Pfam" id="PF02558">
    <property type="entry name" value="ApbA"/>
    <property type="match status" value="1"/>
</dbReference>
<evidence type="ECO:0000256" key="5">
    <source>
        <dbReference type="ARBA" id="ARBA00032024"/>
    </source>
</evidence>
<dbReference type="PANTHER" id="PTHR43765:SF2">
    <property type="entry name" value="2-DEHYDROPANTOATE 2-REDUCTASE"/>
    <property type="match status" value="1"/>
</dbReference>
<dbReference type="NCBIfam" id="TIGR00745">
    <property type="entry name" value="apbA_panE"/>
    <property type="match status" value="1"/>
</dbReference>
<keyword evidence="7" id="KW-1185">Reference proteome</keyword>
<dbReference type="InterPro" id="IPR013328">
    <property type="entry name" value="6PGD_dom2"/>
</dbReference>
<dbReference type="InterPro" id="IPR003710">
    <property type="entry name" value="ApbA"/>
</dbReference>
<dbReference type="SUPFAM" id="SSF51735">
    <property type="entry name" value="NAD(P)-binding Rossmann-fold domains"/>
    <property type="match status" value="1"/>
</dbReference>
<dbReference type="GO" id="GO:0005739">
    <property type="term" value="C:mitochondrion"/>
    <property type="evidence" value="ECO:0007669"/>
    <property type="project" value="TreeGrafter"/>
</dbReference>
<dbReference type="GO" id="GO:0008677">
    <property type="term" value="F:2-dehydropantoate 2-reductase activity"/>
    <property type="evidence" value="ECO:0007669"/>
    <property type="project" value="UniProtKB-EC"/>
</dbReference>
<dbReference type="EC" id="1.1.1.169" evidence="2"/>
<proteinExistence type="inferred from homology"/>
<keyword evidence="3" id="KW-0521">NADP</keyword>
<keyword evidence="4" id="KW-0560">Oxidoreductase</keyword>
<dbReference type="GO" id="GO:0050661">
    <property type="term" value="F:NADP binding"/>
    <property type="evidence" value="ECO:0007669"/>
    <property type="project" value="TreeGrafter"/>
</dbReference>
<accession>A0A1E3IRD7</accession>
<dbReference type="OrthoDB" id="73846at2759"/>
<sequence length="363" mass="39912">MRRIHILGLGSVGTLLAHYIRQASPRLAISLIVRKPESFSGSLTVTRCGVASSSTGYNFERPIPSGVDIDILLVTTKAAQTLPAIRAIFPRLGPNSVIALLQNGMGVAEELTTLWPKQRAMPWIVLGITTHGVAPVSGVSRGAVIHHTPFGQGDVKWGLLPQQQGIETEKRIFQLCEDSVIRSVDESSPGIHALSQFDNLIPALQILLSVSLLNPVLLPYEKLREAMLMKLAANAVINPLTAILGRGQLPNGSLCKDENGEELLNVTIQETSKVLVAYLQSQDVTDETLEAFRYPQLRKHITNVLQVTSQNTSSMALDIREQRMTEVEYINGHVIKLGQKAKVTTPVNEMLYNMIRLIEHTRQ</sequence>
<gene>
    <name evidence="6" type="ORF">L203_103140</name>
</gene>
<organism evidence="6 7">
    <name type="scientific">Cryptococcus depauperatus CBS 7841</name>
    <dbReference type="NCBI Taxonomy" id="1295531"/>
    <lineage>
        <taxon>Eukaryota</taxon>
        <taxon>Fungi</taxon>
        <taxon>Dikarya</taxon>
        <taxon>Basidiomycota</taxon>
        <taxon>Agaricomycotina</taxon>
        <taxon>Tremellomycetes</taxon>
        <taxon>Tremellales</taxon>
        <taxon>Cryptococcaceae</taxon>
        <taxon>Cryptococcus</taxon>
    </lineage>
</organism>
<dbReference type="InterPro" id="IPR008927">
    <property type="entry name" value="6-PGluconate_DH-like_C_sf"/>
</dbReference>
<comment type="similarity">
    <text evidence="1">Belongs to the ketopantoate reductase family.</text>
</comment>
<dbReference type="GO" id="GO:0015940">
    <property type="term" value="P:pantothenate biosynthetic process"/>
    <property type="evidence" value="ECO:0007669"/>
    <property type="project" value="InterPro"/>
</dbReference>
<evidence type="ECO:0000256" key="1">
    <source>
        <dbReference type="ARBA" id="ARBA00007870"/>
    </source>
</evidence>
<name>A0A1E3IRD7_9TREE</name>
<dbReference type="SUPFAM" id="SSF48179">
    <property type="entry name" value="6-phosphogluconate dehydrogenase C-terminal domain-like"/>
    <property type="match status" value="1"/>
</dbReference>
<protein>
    <recommendedName>
        <fullName evidence="2">2-dehydropantoate 2-reductase</fullName>
        <ecNumber evidence="2">1.1.1.169</ecNumber>
    </recommendedName>
    <alternativeName>
        <fullName evidence="5">Ketopantoate reductase</fullName>
    </alternativeName>
</protein>
<dbReference type="PANTHER" id="PTHR43765">
    <property type="entry name" value="2-DEHYDROPANTOATE 2-REDUCTASE-RELATED"/>
    <property type="match status" value="1"/>
</dbReference>
<evidence type="ECO:0000313" key="6">
    <source>
        <dbReference type="EMBL" id="WVN87943.1"/>
    </source>
</evidence>
<dbReference type="Gene3D" id="1.10.1040.10">
    <property type="entry name" value="N-(1-d-carboxylethyl)-l-norvaline Dehydrogenase, domain 2"/>
    <property type="match status" value="1"/>
</dbReference>
<reference evidence="6" key="2">
    <citation type="journal article" date="2022" name="Elife">
        <title>Obligate sexual reproduction of a homothallic fungus closely related to the Cryptococcus pathogenic species complex.</title>
        <authorList>
            <person name="Passer A.R."/>
            <person name="Clancey S.A."/>
            <person name="Shea T."/>
            <person name="David-Palma M."/>
            <person name="Averette A.F."/>
            <person name="Boekhout T."/>
            <person name="Porcel B.M."/>
            <person name="Nowrousian M."/>
            <person name="Cuomo C.A."/>
            <person name="Sun S."/>
            <person name="Heitman J."/>
            <person name="Coelho M.A."/>
        </authorList>
    </citation>
    <scope>NUCLEOTIDE SEQUENCE</scope>
    <source>
        <strain evidence="6">CBS 7841</strain>
    </source>
</reference>
<dbReference type="InterPro" id="IPR013332">
    <property type="entry name" value="KPR_N"/>
</dbReference>